<dbReference type="Proteomes" id="UP001055879">
    <property type="component" value="Linkage Group LG01"/>
</dbReference>
<gene>
    <name evidence="1" type="ORF">L6452_03804</name>
</gene>
<comment type="caution">
    <text evidence="1">The sequence shown here is derived from an EMBL/GenBank/DDBJ whole genome shotgun (WGS) entry which is preliminary data.</text>
</comment>
<reference evidence="1 2" key="2">
    <citation type="journal article" date="2022" name="Mol. Ecol. Resour.">
        <title>The genomes of chicory, endive, great burdock and yacon provide insights into Asteraceae paleo-polyploidization history and plant inulin production.</title>
        <authorList>
            <person name="Fan W."/>
            <person name="Wang S."/>
            <person name="Wang H."/>
            <person name="Wang A."/>
            <person name="Jiang F."/>
            <person name="Liu H."/>
            <person name="Zhao H."/>
            <person name="Xu D."/>
            <person name="Zhang Y."/>
        </authorList>
    </citation>
    <scope>NUCLEOTIDE SEQUENCE [LARGE SCALE GENOMIC DNA]</scope>
    <source>
        <strain evidence="2">cv. Niubang</strain>
    </source>
</reference>
<keyword evidence="2" id="KW-1185">Reference proteome</keyword>
<sequence length="249" mass="26775">MESPFPNSTEEIVASALLLLSSSPSTERITGKCHIDHSENLLLSKSLSRSSASSTVSSDDVSSDEAHGRGLHMVASAVADSDHEMKLKVVRKSRSKTLWISDCRKISNVGQKINVFASGSSSETTEDSSCLSGGSSSLVSSLESCKSKIMKEKPLAQDVKKKPSSSAVSSTHLLRRSEAILKVLARNGSASEVRIRQLLGDSPDTSKALRMLLKKEEVRRSGAGGRTDPFIYQIAASYMDDVHDCIEDS</sequence>
<accession>A0ACB9FMP1</accession>
<dbReference type="EMBL" id="CM042047">
    <property type="protein sequence ID" value="KAI3772614.1"/>
    <property type="molecule type" value="Genomic_DNA"/>
</dbReference>
<organism evidence="1 2">
    <name type="scientific">Arctium lappa</name>
    <name type="common">Greater burdock</name>
    <name type="synonym">Lappa major</name>
    <dbReference type="NCBI Taxonomy" id="4217"/>
    <lineage>
        <taxon>Eukaryota</taxon>
        <taxon>Viridiplantae</taxon>
        <taxon>Streptophyta</taxon>
        <taxon>Embryophyta</taxon>
        <taxon>Tracheophyta</taxon>
        <taxon>Spermatophyta</taxon>
        <taxon>Magnoliopsida</taxon>
        <taxon>eudicotyledons</taxon>
        <taxon>Gunneridae</taxon>
        <taxon>Pentapetalae</taxon>
        <taxon>asterids</taxon>
        <taxon>campanulids</taxon>
        <taxon>Asterales</taxon>
        <taxon>Asteraceae</taxon>
        <taxon>Carduoideae</taxon>
        <taxon>Cardueae</taxon>
        <taxon>Arctiinae</taxon>
        <taxon>Arctium</taxon>
    </lineage>
</organism>
<evidence type="ECO:0000313" key="2">
    <source>
        <dbReference type="Proteomes" id="UP001055879"/>
    </source>
</evidence>
<protein>
    <submittedName>
        <fullName evidence="1">Uncharacterized protein</fullName>
    </submittedName>
</protein>
<evidence type="ECO:0000313" key="1">
    <source>
        <dbReference type="EMBL" id="KAI3772614.1"/>
    </source>
</evidence>
<reference evidence="2" key="1">
    <citation type="journal article" date="2022" name="Mol. Ecol. Resour.">
        <title>The genomes of chicory, endive, great burdock and yacon provide insights into Asteraceae palaeo-polyploidization history and plant inulin production.</title>
        <authorList>
            <person name="Fan W."/>
            <person name="Wang S."/>
            <person name="Wang H."/>
            <person name="Wang A."/>
            <person name="Jiang F."/>
            <person name="Liu H."/>
            <person name="Zhao H."/>
            <person name="Xu D."/>
            <person name="Zhang Y."/>
        </authorList>
    </citation>
    <scope>NUCLEOTIDE SEQUENCE [LARGE SCALE GENOMIC DNA]</scope>
    <source>
        <strain evidence="2">cv. Niubang</strain>
    </source>
</reference>
<name>A0ACB9FMP1_ARCLA</name>
<proteinExistence type="predicted"/>